<keyword evidence="4" id="KW-0997">Cell inner membrane</keyword>
<dbReference type="SUPFAM" id="SSF56519">
    <property type="entry name" value="Penicillin binding protein dimerisation domain"/>
    <property type="match status" value="1"/>
</dbReference>
<evidence type="ECO:0000256" key="5">
    <source>
        <dbReference type="ARBA" id="ARBA00022670"/>
    </source>
</evidence>
<evidence type="ECO:0000256" key="10">
    <source>
        <dbReference type="ARBA" id="ARBA00022989"/>
    </source>
</evidence>
<keyword evidence="8" id="KW-0133">Cell shape</keyword>
<dbReference type="Proteomes" id="UP000183192">
    <property type="component" value="Unassembled WGS sequence"/>
</dbReference>
<evidence type="ECO:0000256" key="2">
    <source>
        <dbReference type="ARBA" id="ARBA00004236"/>
    </source>
</evidence>
<keyword evidence="7" id="KW-0378">Hydrolase</keyword>
<dbReference type="InterPro" id="IPR012338">
    <property type="entry name" value="Beta-lactam/transpept-like"/>
</dbReference>
<evidence type="ECO:0000256" key="1">
    <source>
        <dbReference type="ARBA" id="ARBA00004167"/>
    </source>
</evidence>
<dbReference type="STRING" id="1805146.AUJ27_00095"/>
<protein>
    <submittedName>
        <fullName evidence="16">Penicillin-binding protein 2</fullName>
    </submittedName>
</protein>
<evidence type="ECO:0000259" key="14">
    <source>
        <dbReference type="Pfam" id="PF00905"/>
    </source>
</evidence>
<dbReference type="GO" id="GO:0006508">
    <property type="term" value="P:proteolysis"/>
    <property type="evidence" value="ECO:0007669"/>
    <property type="project" value="UniProtKB-KW"/>
</dbReference>
<dbReference type="SUPFAM" id="SSF56601">
    <property type="entry name" value="beta-lactamase/transpeptidase-like"/>
    <property type="match status" value="1"/>
</dbReference>
<dbReference type="Gene3D" id="3.40.710.10">
    <property type="entry name" value="DD-peptidase/beta-lactamase superfamily"/>
    <property type="match status" value="1"/>
</dbReference>
<keyword evidence="11 13" id="KW-0472">Membrane</keyword>
<dbReference type="PANTHER" id="PTHR30627:SF2">
    <property type="entry name" value="PEPTIDOGLYCAN D,D-TRANSPEPTIDASE MRDA"/>
    <property type="match status" value="1"/>
</dbReference>
<keyword evidence="9" id="KW-0573">Peptidoglycan synthesis</keyword>
<keyword evidence="5" id="KW-0645">Protease</keyword>
<keyword evidence="6 13" id="KW-0812">Transmembrane</keyword>
<dbReference type="GO" id="GO:0071555">
    <property type="term" value="P:cell wall organization"/>
    <property type="evidence" value="ECO:0007669"/>
    <property type="project" value="UniProtKB-KW"/>
</dbReference>
<dbReference type="NCBIfam" id="TIGR03423">
    <property type="entry name" value="pbp2_mrdA"/>
    <property type="match status" value="1"/>
</dbReference>
<keyword evidence="10 13" id="KW-1133">Transmembrane helix</keyword>
<evidence type="ECO:0000256" key="11">
    <source>
        <dbReference type="ARBA" id="ARBA00023136"/>
    </source>
</evidence>
<dbReference type="GO" id="GO:0008360">
    <property type="term" value="P:regulation of cell shape"/>
    <property type="evidence" value="ECO:0007669"/>
    <property type="project" value="UniProtKB-KW"/>
</dbReference>
<name>A0A1J4TBL9_9BACT</name>
<dbReference type="AlphaFoldDB" id="A0A1J4TBL9"/>
<dbReference type="Gene3D" id="3.90.1310.10">
    <property type="entry name" value="Penicillin-binding protein 2a (Domain 2)"/>
    <property type="match status" value="1"/>
</dbReference>
<evidence type="ECO:0000256" key="12">
    <source>
        <dbReference type="ARBA" id="ARBA00023316"/>
    </source>
</evidence>
<dbReference type="GO" id="GO:0005886">
    <property type="term" value="C:plasma membrane"/>
    <property type="evidence" value="ECO:0007669"/>
    <property type="project" value="UniProtKB-SubCell"/>
</dbReference>
<dbReference type="GO" id="GO:0071972">
    <property type="term" value="F:peptidoglycan L,D-transpeptidase activity"/>
    <property type="evidence" value="ECO:0007669"/>
    <property type="project" value="TreeGrafter"/>
</dbReference>
<dbReference type="FunFam" id="3.40.710.10:FF:000024">
    <property type="entry name" value="Penicillin-binding protein 2"/>
    <property type="match status" value="1"/>
</dbReference>
<dbReference type="GO" id="GO:0009252">
    <property type="term" value="P:peptidoglycan biosynthetic process"/>
    <property type="evidence" value="ECO:0007669"/>
    <property type="project" value="UniProtKB-KW"/>
</dbReference>
<dbReference type="InterPro" id="IPR001460">
    <property type="entry name" value="PCN-bd_Tpept"/>
</dbReference>
<comment type="subcellular location">
    <subcellularLocation>
        <location evidence="2">Cell membrane</location>
    </subcellularLocation>
    <subcellularLocation>
        <location evidence="1">Membrane</location>
        <topology evidence="1">Single-pass membrane protein</topology>
    </subcellularLocation>
</comment>
<proteinExistence type="predicted"/>
<dbReference type="GO" id="GO:0008658">
    <property type="term" value="F:penicillin binding"/>
    <property type="evidence" value="ECO:0007669"/>
    <property type="project" value="InterPro"/>
</dbReference>
<feature type="domain" description="Penicillin-binding protein dimerisation" evidence="15">
    <location>
        <begin position="102"/>
        <end position="277"/>
    </location>
</feature>
<dbReference type="InterPro" id="IPR005311">
    <property type="entry name" value="PBP_dimer"/>
</dbReference>
<gene>
    <name evidence="16" type="ORF">AUJ27_00095</name>
</gene>
<dbReference type="Pfam" id="PF00905">
    <property type="entry name" value="Transpeptidase"/>
    <property type="match status" value="1"/>
</dbReference>
<evidence type="ECO:0000313" key="17">
    <source>
        <dbReference type="Proteomes" id="UP000183192"/>
    </source>
</evidence>
<evidence type="ECO:0000256" key="13">
    <source>
        <dbReference type="SAM" id="Phobius"/>
    </source>
</evidence>
<evidence type="ECO:0000256" key="9">
    <source>
        <dbReference type="ARBA" id="ARBA00022984"/>
    </source>
</evidence>
<organism evidence="16 17">
    <name type="scientific">Candidatus Falkowbacteria bacterium CG1_02_37_44</name>
    <dbReference type="NCBI Taxonomy" id="1805146"/>
    <lineage>
        <taxon>Bacteria</taxon>
        <taxon>Candidatus Falkowiibacteriota</taxon>
    </lineage>
</organism>
<reference evidence="16 17" key="1">
    <citation type="journal article" date="2016" name="Environ. Microbiol.">
        <title>Genomic resolution of a cold subsurface aquifer community provides metabolic insights for novel microbes adapted to high CO concentrations.</title>
        <authorList>
            <person name="Probst A.J."/>
            <person name="Castelle C.J."/>
            <person name="Singh A."/>
            <person name="Brown C.T."/>
            <person name="Anantharaman K."/>
            <person name="Sharon I."/>
            <person name="Hug L.A."/>
            <person name="Burstein D."/>
            <person name="Emerson J.B."/>
            <person name="Thomas B.C."/>
            <person name="Banfield J.F."/>
        </authorList>
    </citation>
    <scope>NUCLEOTIDE SEQUENCE [LARGE SCALE GENOMIC DNA]</scope>
    <source>
        <strain evidence="16">CG1_02_37_44</strain>
    </source>
</reference>
<feature type="domain" description="Penicillin-binding protein transpeptidase" evidence="14">
    <location>
        <begin position="319"/>
        <end position="646"/>
    </location>
</feature>
<dbReference type="Pfam" id="PF03717">
    <property type="entry name" value="PBP_dimer"/>
    <property type="match status" value="1"/>
</dbReference>
<sequence>MIFSNFKKIKKNNDPFTIREGEYSNLEKSSYRLKWTEDSFMPEAESKQTIGRSFSISRVYIIGLILSLFILLILGRTAWLQIVKGDYYYTMAEGNRIRIERLEAKRGVIYDRSGNSLVRNTANFLLYIVPIDLPEDEVELGNIINRISGILGDKSPEEIKNILGNIKPGSLEAYQPLFIADNIEYEKAMLLYLESSDWPGVVLSNKTRREYYLPGLSLAHILGYIGKINEDELKTADSDYLPIDYIGKTGIENFWENELKGVNGKKQIEVNALGKEKKILSQKEADDGHNLVLAIDSELQKKMEEVMAVSLNKLKLQKGVAIAMNPNNGEVLAMVSLPSYDINLFAKGIKINEYNNLISNADQPLFNRAISGEYPSGSTIKPVMAAAALEDGIINEHTSFLSVGGIGIGQWFFPDWKSGGHGLVDVKRALAESINTFFYYIGGGYHDFKGLGIERIIYYENLFGLGSQVGIDLPAEAGGFLPTKKWKEETKGEQWYIGDTYHLSIGQGDILVTPLQVAVYTSFFANGGNLYRPYLVKQVLDSHDKVINNTKPTLIRNNFIKNSNVAIVRQGMRQAVTSGSAVSLSSLLITVAGKTGTAQWSSVKNPHAWFTGFAPYENPVITITILIEEGGEGSSVAVPIAKEVLEWYFADK</sequence>
<evidence type="ECO:0000256" key="7">
    <source>
        <dbReference type="ARBA" id="ARBA00022801"/>
    </source>
</evidence>
<evidence type="ECO:0000256" key="3">
    <source>
        <dbReference type="ARBA" id="ARBA00022475"/>
    </source>
</evidence>
<evidence type="ECO:0000259" key="15">
    <source>
        <dbReference type="Pfam" id="PF03717"/>
    </source>
</evidence>
<feature type="transmembrane region" description="Helical" evidence="13">
    <location>
        <begin position="59"/>
        <end position="79"/>
    </location>
</feature>
<dbReference type="InterPro" id="IPR036138">
    <property type="entry name" value="PBP_dimer_sf"/>
</dbReference>
<dbReference type="Gene3D" id="3.30.1390.30">
    <property type="entry name" value="Penicillin-binding protein 2a, domain 3"/>
    <property type="match status" value="1"/>
</dbReference>
<comment type="caution">
    <text evidence="16">The sequence shown here is derived from an EMBL/GenBank/DDBJ whole genome shotgun (WGS) entry which is preliminary data.</text>
</comment>
<evidence type="ECO:0000256" key="6">
    <source>
        <dbReference type="ARBA" id="ARBA00022692"/>
    </source>
</evidence>
<evidence type="ECO:0000313" key="16">
    <source>
        <dbReference type="EMBL" id="OIO08745.1"/>
    </source>
</evidence>
<dbReference type="InterPro" id="IPR050515">
    <property type="entry name" value="Beta-lactam/transpept"/>
</dbReference>
<evidence type="ECO:0000256" key="8">
    <source>
        <dbReference type="ARBA" id="ARBA00022960"/>
    </source>
</evidence>
<accession>A0A1J4TBL9</accession>
<dbReference type="PANTHER" id="PTHR30627">
    <property type="entry name" value="PEPTIDOGLYCAN D,D-TRANSPEPTIDASE"/>
    <property type="match status" value="1"/>
</dbReference>
<dbReference type="EMBL" id="MNUU01000003">
    <property type="protein sequence ID" value="OIO08745.1"/>
    <property type="molecule type" value="Genomic_DNA"/>
</dbReference>
<dbReference type="GO" id="GO:0009002">
    <property type="term" value="F:serine-type D-Ala-D-Ala carboxypeptidase activity"/>
    <property type="evidence" value="ECO:0007669"/>
    <property type="project" value="InterPro"/>
</dbReference>
<keyword evidence="3" id="KW-1003">Cell membrane</keyword>
<evidence type="ECO:0000256" key="4">
    <source>
        <dbReference type="ARBA" id="ARBA00022519"/>
    </source>
</evidence>
<keyword evidence="12" id="KW-0961">Cell wall biogenesis/degradation</keyword>
<dbReference type="InterPro" id="IPR017790">
    <property type="entry name" value="Penicillin-binding_protein_2"/>
</dbReference>